<dbReference type="PIRSF" id="PIRSF000390">
    <property type="entry name" value="PLP_StrS"/>
    <property type="match status" value="1"/>
</dbReference>
<protein>
    <recommendedName>
        <fullName evidence="6">Aminotransferase</fullName>
    </recommendedName>
</protein>
<proteinExistence type="inferred from homology"/>
<comment type="caution">
    <text evidence="4">The sequence shown here is derived from an EMBL/GenBank/DDBJ whole genome shotgun (WGS) entry which is preliminary data.</text>
</comment>
<dbReference type="Proteomes" id="UP000177372">
    <property type="component" value="Unassembled WGS sequence"/>
</dbReference>
<dbReference type="InterPro" id="IPR000653">
    <property type="entry name" value="DegT/StrS_aminotransferase"/>
</dbReference>
<keyword evidence="2 3" id="KW-0663">Pyridoxal phosphate</keyword>
<dbReference type="Gene3D" id="3.40.640.10">
    <property type="entry name" value="Type I PLP-dependent aspartate aminotransferase-like (Major domain)"/>
    <property type="match status" value="1"/>
</dbReference>
<feature type="active site" description="Proton acceptor" evidence="1">
    <location>
        <position position="184"/>
    </location>
</feature>
<dbReference type="GO" id="GO:0000271">
    <property type="term" value="P:polysaccharide biosynthetic process"/>
    <property type="evidence" value="ECO:0007669"/>
    <property type="project" value="TreeGrafter"/>
</dbReference>
<dbReference type="InterPro" id="IPR015422">
    <property type="entry name" value="PyrdxlP-dep_Trfase_small"/>
</dbReference>
<dbReference type="AlphaFoldDB" id="A0A1F6F2G7"/>
<dbReference type="GO" id="GO:0030170">
    <property type="term" value="F:pyridoxal phosphate binding"/>
    <property type="evidence" value="ECO:0007669"/>
    <property type="project" value="TreeGrafter"/>
</dbReference>
<evidence type="ECO:0008006" key="6">
    <source>
        <dbReference type="Google" id="ProtNLM"/>
    </source>
</evidence>
<name>A0A1F6F2G7_9BACT</name>
<evidence type="ECO:0000313" key="5">
    <source>
        <dbReference type="Proteomes" id="UP000177372"/>
    </source>
</evidence>
<evidence type="ECO:0000313" key="4">
    <source>
        <dbReference type="EMBL" id="OGG80031.1"/>
    </source>
</evidence>
<accession>A0A1F6F2G7</accession>
<dbReference type="InterPro" id="IPR015424">
    <property type="entry name" value="PyrdxlP-dep_Trfase"/>
</dbReference>
<dbReference type="InterPro" id="IPR015421">
    <property type="entry name" value="PyrdxlP-dep_Trfase_major"/>
</dbReference>
<dbReference type="STRING" id="1798512.A3A39_02990"/>
<feature type="modified residue" description="N6-(pyridoxal phosphate)lysine" evidence="2">
    <location>
        <position position="184"/>
    </location>
</feature>
<dbReference type="Pfam" id="PF01041">
    <property type="entry name" value="DegT_DnrJ_EryC1"/>
    <property type="match status" value="1"/>
</dbReference>
<sequence>MTRMTIPWWQPKVEKGDYRFIQRALDRNFVNEGPQAREFEERIAKLVGARYAVSATSCTAAIFLALKAAGVKAGDEVLVPDMTFIATAHAVDLLGAKVVLVDVDPQTLNIDPSKIARAITKRTRAIIPVHVTGRAADMNAITQIAKKHRLAVIEDAAEAFMSKYGKRFLGTIGDAGCFSFSPNKTISTGQGGVIVTSSKKIYEALKPLKDQGRPQRGTGGDDVHFSVGYNFKLTDLQAGAGLGQLKHLSKRLKRMKRNYALYAKHLKGIGDIRVFPSRKGEVPQWTDIETRKRDELEKYLRSKGIDSRKYWHPIHRQRAYRQSDNKFPASTRLSYRALWLPSAFTLSDADIHTVCRAIKDFFKNAR</sequence>
<dbReference type="SUPFAM" id="SSF53383">
    <property type="entry name" value="PLP-dependent transferases"/>
    <property type="match status" value="1"/>
</dbReference>
<evidence type="ECO:0000256" key="1">
    <source>
        <dbReference type="PIRSR" id="PIRSR000390-1"/>
    </source>
</evidence>
<reference evidence="4 5" key="1">
    <citation type="journal article" date="2016" name="Nat. Commun.">
        <title>Thousands of microbial genomes shed light on interconnected biogeochemical processes in an aquifer system.</title>
        <authorList>
            <person name="Anantharaman K."/>
            <person name="Brown C.T."/>
            <person name="Hug L.A."/>
            <person name="Sharon I."/>
            <person name="Castelle C.J."/>
            <person name="Probst A.J."/>
            <person name="Thomas B.C."/>
            <person name="Singh A."/>
            <person name="Wilkins M.J."/>
            <person name="Karaoz U."/>
            <person name="Brodie E.L."/>
            <person name="Williams K.H."/>
            <person name="Hubbard S.S."/>
            <person name="Banfield J.F."/>
        </authorList>
    </citation>
    <scope>NUCLEOTIDE SEQUENCE [LARGE SCALE GENOMIC DNA]</scope>
</reference>
<dbReference type="Gene3D" id="3.90.1150.10">
    <property type="entry name" value="Aspartate Aminotransferase, domain 1"/>
    <property type="match status" value="1"/>
</dbReference>
<evidence type="ECO:0000256" key="2">
    <source>
        <dbReference type="PIRSR" id="PIRSR000390-2"/>
    </source>
</evidence>
<evidence type="ECO:0000256" key="3">
    <source>
        <dbReference type="RuleBase" id="RU004508"/>
    </source>
</evidence>
<dbReference type="EMBL" id="MFLZ01000014">
    <property type="protein sequence ID" value="OGG80031.1"/>
    <property type="molecule type" value="Genomic_DNA"/>
</dbReference>
<dbReference type="PANTHER" id="PTHR30244">
    <property type="entry name" value="TRANSAMINASE"/>
    <property type="match status" value="1"/>
</dbReference>
<comment type="similarity">
    <text evidence="3">Belongs to the DegT/DnrJ/EryC1 family.</text>
</comment>
<dbReference type="CDD" id="cd00616">
    <property type="entry name" value="AHBA_syn"/>
    <property type="match status" value="1"/>
</dbReference>
<dbReference type="GO" id="GO:0008483">
    <property type="term" value="F:transaminase activity"/>
    <property type="evidence" value="ECO:0007669"/>
    <property type="project" value="TreeGrafter"/>
</dbReference>
<gene>
    <name evidence="4" type="ORF">A3A39_02990</name>
</gene>
<organism evidence="4 5">
    <name type="scientific">Candidatus Kaiserbacteria bacterium RIFCSPLOWO2_01_FULL_54_13</name>
    <dbReference type="NCBI Taxonomy" id="1798512"/>
    <lineage>
        <taxon>Bacteria</taxon>
        <taxon>Candidatus Kaiseribacteriota</taxon>
    </lineage>
</organism>
<dbReference type="PANTHER" id="PTHR30244:SF34">
    <property type="entry name" value="DTDP-4-AMINO-4,6-DIDEOXYGALACTOSE TRANSAMINASE"/>
    <property type="match status" value="1"/>
</dbReference>